<proteinExistence type="predicted"/>
<feature type="region of interest" description="Disordered" evidence="2">
    <location>
        <begin position="1497"/>
        <end position="1612"/>
    </location>
</feature>
<reference evidence="3" key="1">
    <citation type="submission" date="2020-06" db="EMBL/GenBank/DDBJ databases">
        <authorList>
            <consortium name="Plant Systems Biology data submission"/>
        </authorList>
    </citation>
    <scope>NUCLEOTIDE SEQUENCE</scope>
    <source>
        <strain evidence="3">D6</strain>
    </source>
</reference>
<sequence length="1612" mass="177959">MSARLFAKPKRERSMDARTDITNPAVALLDSSSHQIKPTTAKSLSISPKPMDLGRRFLRWASSHRAGSDQEGNARDSRTSHQEEGSAPVPSNQDASEFMDCDENAESFKEETIRKEDIALKADTNVDGGIDPKEAAKDEVQPVEDSVMQDAVETHSENQDASSESNIPGLGRSKPNPMVQGNPTQDTDSDEAFMAKMDAKFPNARKQTEKLLHLVAMSDETANKTPSFFTKTYKQIDLDQTNQDWSENHYLKGDDKKDADKDSVLLTSYGVEYLESKLPAVDAMVRRPFMVGSVAPDTGSITGATKAESGSWLTIDRTPFPSKQPEVPDDDFFPKQLKHMTQLEHLQCCKGLPVLAGDMLATFCKQLKYSDVAEDILSMTNDETRKKTKQFLLSSLQYSLGQQITPLFQKLFKLAGTPESKHSEFVAKNVEVCFGFGHVRMLCEDSNSGCKVINGALFDVLMDVQVQTIGFGTKSTMVVTVSPVPDADVSLNLEVLGALVAAGNVNKEFLQELCGMAENTDASTLVPGKLETYRHLLDKAQTLQCNSQIRLVSDDNAHVPPEDSNSMILTDGWCLYTRKRLDNWHSRHARSILKALQSGTFKMKRPLYELLEGSGTTGGASLCRAFSQDELDRLVYPLPSSTAQQEVGCRLLIDNAGITILDGPPGTGKTQTIVNIVASALARGKSVLVFSSNDVALRAFFNKLPEKLRALCMAVFAFEKRPDELLKVVGQMDLMLSDVLKGKATYEKKIQSLEAEIERAKLRCQAIDQCDQNQREESRQLLSKEKVRRILDLTTSIGRKFSWAAAAFLSDDTTKHAFVRQLNRYCQDYASHKHIALGSVDGKIQDLIDLVQMQQVDGSSASPLLPPHLREDPPSEAEAMLDQITIDERSPETKEDWASIQKALEWRQQFVLPIVEANFAESDIFDNNGSICNDFLAMASKVDQIGMLLDELGPDVRGQFVARLKSCSCSLEPQDERLKLISKIQHLQAELVSTKAILTISDKMTQKSRGKLVDLASVLRDASGKAFSDSQQKLLNAKNIDEKSLSQNMQMKKALSELVKVLPLVAMTTQQTSIFLSPDSTYDIGINDEASQSGCTALLPGMHCRQLLIVGDDKQSSEKQQNMSDDRLSVLRARLPSFASSEKLLPGSSSMDQFKVACPSNSIFLSEQFRGPPEVVQPSNELFYFGRLIPVKLPSKEAALIDKPVYGEKAKNGVNQEECDEAARIFRKYATRRAKCGMKVETFMFISLGGLRQIRALEKSINVVLNELLEQYGHVISQDDLLFGEPSQIIGNEADNIILSLVDDKNSVRCQSSPDDRKEHNVALTRTKKRMFVLRSFDVSDIEQACDIRKQYIPYFKFANEMKGSGAKSTTSCNTCLAQSLLISELERLGYVVSVKDGGIWAKSLCVWGNDVESSGALLMLENAGEEQDVWEKIHEEQTSLERAGVSCIRVDFFALTSNFQGTLDAVVGFLKKAGVHGKPTVPQEIVPNLTEGARIPVPVVTDPSSHSESSLSASVISSRSGRGRFEESEGEDIKPKAKERATARAVATKRKSTATSAPSDSKVEDSKKEETRTRKKRKRASKKGTTVKKENTAKKGSTNTKKATGGRAKKG</sequence>
<evidence type="ECO:0000256" key="1">
    <source>
        <dbReference type="SAM" id="Coils"/>
    </source>
</evidence>
<evidence type="ECO:0000313" key="3">
    <source>
        <dbReference type="EMBL" id="CAB9519664.1"/>
    </source>
</evidence>
<name>A0A9N8EJ19_9STRA</name>
<dbReference type="PANTHER" id="PTHR10887:SF495">
    <property type="entry name" value="HELICASE SENATAXIN ISOFORM X1-RELATED"/>
    <property type="match status" value="1"/>
</dbReference>
<keyword evidence="3" id="KW-0347">Helicase</keyword>
<dbReference type="InterPro" id="IPR027417">
    <property type="entry name" value="P-loop_NTPase"/>
</dbReference>
<gene>
    <name evidence="3" type="ORF">SEMRO_1035_G233930.1</name>
</gene>
<keyword evidence="4" id="KW-1185">Reference proteome</keyword>
<keyword evidence="3" id="KW-0378">Hydrolase</keyword>
<feature type="compositionally biased region" description="Basic and acidic residues" evidence="2">
    <location>
        <begin position="1524"/>
        <end position="1543"/>
    </location>
</feature>
<feature type="compositionally biased region" description="Low complexity" evidence="2">
    <location>
        <begin position="1601"/>
        <end position="1612"/>
    </location>
</feature>
<evidence type="ECO:0000256" key="2">
    <source>
        <dbReference type="SAM" id="MobiDB-lite"/>
    </source>
</evidence>
<keyword evidence="3" id="KW-0067">ATP-binding</keyword>
<dbReference type="SUPFAM" id="SSF52540">
    <property type="entry name" value="P-loop containing nucleoside triphosphate hydrolases"/>
    <property type="match status" value="1"/>
</dbReference>
<feature type="compositionally biased region" description="Basic residues" evidence="2">
    <location>
        <begin position="1574"/>
        <end position="1587"/>
    </location>
</feature>
<dbReference type="GO" id="GO:0004386">
    <property type="term" value="F:helicase activity"/>
    <property type="evidence" value="ECO:0007669"/>
    <property type="project" value="UniProtKB-KW"/>
</dbReference>
<dbReference type="EMBL" id="CAICTM010001033">
    <property type="protein sequence ID" value="CAB9519664.1"/>
    <property type="molecule type" value="Genomic_DNA"/>
</dbReference>
<feature type="compositionally biased region" description="Low complexity" evidence="2">
    <location>
        <begin position="1505"/>
        <end position="1521"/>
    </location>
</feature>
<accession>A0A9N8EJ19</accession>
<comment type="caution">
    <text evidence="3">The sequence shown here is derived from an EMBL/GenBank/DDBJ whole genome shotgun (WGS) entry which is preliminary data.</text>
</comment>
<feature type="compositionally biased region" description="Basic and acidic residues" evidence="2">
    <location>
        <begin position="130"/>
        <end position="140"/>
    </location>
</feature>
<dbReference type="PANTHER" id="PTHR10887">
    <property type="entry name" value="DNA2/NAM7 HELICASE FAMILY"/>
    <property type="match status" value="1"/>
</dbReference>
<dbReference type="OrthoDB" id="6513042at2759"/>
<dbReference type="Proteomes" id="UP001153069">
    <property type="component" value="Unassembled WGS sequence"/>
</dbReference>
<protein>
    <submittedName>
        <fullName evidence="3">Inherit from COG: Helicase</fullName>
    </submittedName>
</protein>
<keyword evidence="1" id="KW-0175">Coiled coil</keyword>
<feature type="compositionally biased region" description="Basic and acidic residues" evidence="2">
    <location>
        <begin position="1562"/>
        <end position="1573"/>
    </location>
</feature>
<keyword evidence="3" id="KW-0547">Nucleotide-binding</keyword>
<feature type="coiled-coil region" evidence="1">
    <location>
        <begin position="736"/>
        <end position="770"/>
    </location>
</feature>
<evidence type="ECO:0000313" key="4">
    <source>
        <dbReference type="Proteomes" id="UP001153069"/>
    </source>
</evidence>
<organism evidence="3 4">
    <name type="scientific">Seminavis robusta</name>
    <dbReference type="NCBI Taxonomy" id="568900"/>
    <lineage>
        <taxon>Eukaryota</taxon>
        <taxon>Sar</taxon>
        <taxon>Stramenopiles</taxon>
        <taxon>Ochrophyta</taxon>
        <taxon>Bacillariophyta</taxon>
        <taxon>Bacillariophyceae</taxon>
        <taxon>Bacillariophycidae</taxon>
        <taxon>Naviculales</taxon>
        <taxon>Naviculaceae</taxon>
        <taxon>Seminavis</taxon>
    </lineage>
</organism>
<dbReference type="InterPro" id="IPR045055">
    <property type="entry name" value="DNA2/NAM7-like"/>
</dbReference>
<feature type="region of interest" description="Disordered" evidence="2">
    <location>
        <begin position="124"/>
        <end position="189"/>
    </location>
</feature>
<feature type="region of interest" description="Disordered" evidence="2">
    <location>
        <begin position="55"/>
        <end position="96"/>
    </location>
</feature>
<dbReference type="Gene3D" id="3.40.50.300">
    <property type="entry name" value="P-loop containing nucleotide triphosphate hydrolases"/>
    <property type="match status" value="3"/>
</dbReference>
<feature type="compositionally biased region" description="Basic and acidic residues" evidence="2">
    <location>
        <begin position="66"/>
        <end position="84"/>
    </location>
</feature>